<proteinExistence type="predicted"/>
<dbReference type="RefSeq" id="WP_085030340.1">
    <property type="nucleotide sequence ID" value="NZ_CP020772.1"/>
</dbReference>
<sequence>MPKDAQNSHSEVSPHPDGKREGIINEPTGLQTGVTIDSKKSWNGKEKELNLQPDEKMRKFKESMGNLMDKDKQ</sequence>
<dbReference type="KEGG" id="hmn:HM131_13935"/>
<dbReference type="AlphaFoldDB" id="A0A1W5ZX71"/>
<dbReference type="OrthoDB" id="2971589at2"/>
<feature type="region of interest" description="Disordered" evidence="1">
    <location>
        <begin position="1"/>
        <end position="73"/>
    </location>
</feature>
<organism evidence="2 3">
    <name type="scientific">Halobacillus mangrovi</name>
    <dbReference type="NCBI Taxonomy" id="402384"/>
    <lineage>
        <taxon>Bacteria</taxon>
        <taxon>Bacillati</taxon>
        <taxon>Bacillota</taxon>
        <taxon>Bacilli</taxon>
        <taxon>Bacillales</taxon>
        <taxon>Bacillaceae</taxon>
        <taxon>Halobacillus</taxon>
    </lineage>
</organism>
<accession>A0A1W5ZX71</accession>
<dbReference type="EMBL" id="CP020772">
    <property type="protein sequence ID" value="ARI77879.1"/>
    <property type="molecule type" value="Genomic_DNA"/>
</dbReference>
<dbReference type="STRING" id="402384.HM131_13935"/>
<reference evidence="2 3" key="1">
    <citation type="submission" date="2017-04" db="EMBL/GenBank/DDBJ databases">
        <title>The whole genome sequencing and assembly of Halobacillus mangrovi strain.</title>
        <authorList>
            <person name="Lee S.-J."/>
            <person name="Park M.-K."/>
            <person name="Kim J.-Y."/>
            <person name="Lee Y.-J."/>
            <person name="Yi H."/>
            <person name="Bahn Y.-S."/>
            <person name="Kim J.F."/>
            <person name="Lee D.-W."/>
        </authorList>
    </citation>
    <scope>NUCLEOTIDE SEQUENCE [LARGE SCALE GENOMIC DNA]</scope>
    <source>
        <strain evidence="2 3">KTB 131</strain>
    </source>
</reference>
<evidence type="ECO:0000313" key="3">
    <source>
        <dbReference type="Proteomes" id="UP000192527"/>
    </source>
</evidence>
<keyword evidence="3" id="KW-1185">Reference proteome</keyword>
<protein>
    <submittedName>
        <fullName evidence="2">Uncharacterized protein</fullName>
    </submittedName>
</protein>
<feature type="compositionally biased region" description="Basic and acidic residues" evidence="1">
    <location>
        <begin position="12"/>
        <end position="23"/>
    </location>
</feature>
<dbReference type="Proteomes" id="UP000192527">
    <property type="component" value="Chromosome"/>
</dbReference>
<gene>
    <name evidence="2" type="ORF">HM131_13935</name>
</gene>
<evidence type="ECO:0000313" key="2">
    <source>
        <dbReference type="EMBL" id="ARI77879.1"/>
    </source>
</evidence>
<feature type="compositionally biased region" description="Basic and acidic residues" evidence="1">
    <location>
        <begin position="37"/>
        <end position="73"/>
    </location>
</feature>
<evidence type="ECO:0000256" key="1">
    <source>
        <dbReference type="SAM" id="MobiDB-lite"/>
    </source>
</evidence>
<feature type="compositionally biased region" description="Polar residues" evidence="1">
    <location>
        <begin position="1"/>
        <end position="11"/>
    </location>
</feature>
<name>A0A1W5ZX71_9BACI</name>